<protein>
    <submittedName>
        <fullName evidence="1">DUF1045 domain-containing protein</fullName>
    </submittedName>
</protein>
<evidence type="ECO:0000313" key="2">
    <source>
        <dbReference type="Proteomes" id="UP001620408"/>
    </source>
</evidence>
<dbReference type="Proteomes" id="UP001620408">
    <property type="component" value="Unassembled WGS sequence"/>
</dbReference>
<dbReference type="RefSeq" id="WP_379986822.1">
    <property type="nucleotide sequence ID" value="NZ_JADIKD010000010.1"/>
</dbReference>
<dbReference type="EMBL" id="JADIKD010000010">
    <property type="protein sequence ID" value="MFK2917603.1"/>
    <property type="molecule type" value="Genomic_DNA"/>
</dbReference>
<dbReference type="Pfam" id="PF06299">
    <property type="entry name" value="DUF1045"/>
    <property type="match status" value="1"/>
</dbReference>
<reference evidence="1 2" key="1">
    <citation type="submission" date="2020-10" db="EMBL/GenBank/DDBJ databases">
        <title>Phylogeny of dyella-like bacteria.</title>
        <authorList>
            <person name="Fu J."/>
        </authorList>
    </citation>
    <scope>NUCLEOTIDE SEQUENCE [LARGE SCALE GENOMIC DNA]</scope>
    <source>
        <strain evidence="1 2">BB4</strain>
    </source>
</reference>
<gene>
    <name evidence="1" type="ORF">ISS97_10060</name>
</gene>
<sequence>MRYAIYYCPSDDSELGQFGRTWLAQDGEGLPVLDVERADALLADVCRYGWHATLRAPFELSQGASCTALRNAVAVVAAATPAFELPLQLDRLAGFLALRPHGASTAVDALAAACLYALEPLRAPLSTEVFQRRALNIDATERLLLQRYGYPYVLDRYRFHMTLSAPATAFEEQRLRDWLTPRVAALGAARVDALAICGEEAPGASFHVIERIALQGAKAA</sequence>
<comment type="caution">
    <text evidence="1">The sequence shown here is derived from an EMBL/GenBank/DDBJ whole genome shotgun (WGS) entry which is preliminary data.</text>
</comment>
<keyword evidence="2" id="KW-1185">Reference proteome</keyword>
<accession>A0ABW8K6R5</accession>
<proteinExistence type="predicted"/>
<dbReference type="InterPro" id="IPR009389">
    <property type="entry name" value="DUF1045"/>
</dbReference>
<evidence type="ECO:0000313" key="1">
    <source>
        <dbReference type="EMBL" id="MFK2917603.1"/>
    </source>
</evidence>
<name>A0ABW8K6R5_9GAMM</name>
<organism evidence="1 2">
    <name type="scientific">Dyella koreensis</name>
    <dbReference type="NCBI Taxonomy" id="311235"/>
    <lineage>
        <taxon>Bacteria</taxon>
        <taxon>Pseudomonadati</taxon>
        <taxon>Pseudomonadota</taxon>
        <taxon>Gammaproteobacteria</taxon>
        <taxon>Lysobacterales</taxon>
        <taxon>Rhodanobacteraceae</taxon>
        <taxon>Dyella</taxon>
    </lineage>
</organism>